<sequence>MEVLLNQQETYDQLYNCTFYDPNVVPVEERQQPVLATIIFPIGTVSFILYLACLYAMFKKDNRCRASYKLMILLAFFHLYGIILSGMVTAYFYFYGTVFCEMPTLIYVLGAYGTATWIGATITGCLLSLNRCCEMYSHYVAEKLFGNSKVYFWMLIPVSIYLYCFVFTEPLLFSGIAMSWYFNPHHKYYDDVGGVYHNNLHTLNNTVTLFLEIVFSLTFVYLYIYRVKAGATRMSTSDKLMCLQVFIIGLFELFAGVTFLLQQRYSLSFELTMVAGVGYFGSQGVFLVRKWRK</sequence>
<feature type="transmembrane region" description="Helical" evidence="1">
    <location>
        <begin position="150"/>
        <end position="182"/>
    </location>
</feature>
<dbReference type="Pfam" id="PF10321">
    <property type="entry name" value="7TM_GPCR_Srt"/>
    <property type="match status" value="1"/>
</dbReference>
<reference evidence="2" key="1">
    <citation type="submission" date="2020-09" db="EMBL/GenBank/DDBJ databases">
        <authorList>
            <person name="Kikuchi T."/>
        </authorList>
    </citation>
    <scope>NUCLEOTIDE SEQUENCE</scope>
    <source>
        <strain evidence="2">SH1</strain>
    </source>
</reference>
<dbReference type="InterPro" id="IPR019425">
    <property type="entry name" value="7TM_GPCR_serpentine_rcpt_Srt"/>
</dbReference>
<gene>
    <name evidence="2" type="ORF">BOKJ2_LOCUS14325</name>
</gene>
<feature type="transmembrane region" description="Helical" evidence="1">
    <location>
        <begin position="70"/>
        <end position="94"/>
    </location>
</feature>
<evidence type="ECO:0000313" key="2">
    <source>
        <dbReference type="EMBL" id="CAD5230805.1"/>
    </source>
</evidence>
<keyword evidence="3" id="KW-1185">Reference proteome</keyword>
<dbReference type="SUPFAM" id="SSF81321">
    <property type="entry name" value="Family A G protein-coupled receptor-like"/>
    <property type="match status" value="1"/>
</dbReference>
<keyword evidence="1" id="KW-1133">Transmembrane helix</keyword>
<feature type="transmembrane region" description="Helical" evidence="1">
    <location>
        <begin position="106"/>
        <end position="129"/>
    </location>
</feature>
<name>A0A811LUU7_9BILA</name>
<feature type="transmembrane region" description="Helical" evidence="1">
    <location>
        <begin position="202"/>
        <end position="224"/>
    </location>
</feature>
<dbReference type="EMBL" id="CAJFDH010000006">
    <property type="protein sequence ID" value="CAD5230805.1"/>
    <property type="molecule type" value="Genomic_DNA"/>
</dbReference>
<evidence type="ECO:0000313" key="3">
    <source>
        <dbReference type="Proteomes" id="UP000614601"/>
    </source>
</evidence>
<keyword evidence="1" id="KW-0812">Transmembrane</keyword>
<protein>
    <recommendedName>
        <fullName evidence="4">Serpentine receptor class gamma</fullName>
    </recommendedName>
</protein>
<accession>A0A811LUU7</accession>
<dbReference type="Proteomes" id="UP000783686">
    <property type="component" value="Unassembled WGS sequence"/>
</dbReference>
<dbReference type="EMBL" id="CAJFCW020000006">
    <property type="protein sequence ID" value="CAG9127991.1"/>
    <property type="molecule type" value="Genomic_DNA"/>
</dbReference>
<dbReference type="Proteomes" id="UP000614601">
    <property type="component" value="Unassembled WGS sequence"/>
</dbReference>
<dbReference type="OrthoDB" id="5873245at2759"/>
<comment type="caution">
    <text evidence="2">The sequence shown here is derived from an EMBL/GenBank/DDBJ whole genome shotgun (WGS) entry which is preliminary data.</text>
</comment>
<evidence type="ECO:0000256" key="1">
    <source>
        <dbReference type="SAM" id="Phobius"/>
    </source>
</evidence>
<feature type="transmembrane region" description="Helical" evidence="1">
    <location>
        <begin position="34"/>
        <end position="58"/>
    </location>
</feature>
<dbReference type="Gene3D" id="1.20.1070.10">
    <property type="entry name" value="Rhodopsin 7-helix transmembrane proteins"/>
    <property type="match status" value="1"/>
</dbReference>
<feature type="transmembrane region" description="Helical" evidence="1">
    <location>
        <begin position="240"/>
        <end position="261"/>
    </location>
</feature>
<feature type="transmembrane region" description="Helical" evidence="1">
    <location>
        <begin position="267"/>
        <end position="288"/>
    </location>
</feature>
<proteinExistence type="predicted"/>
<organism evidence="2 3">
    <name type="scientific">Bursaphelenchus okinawaensis</name>
    <dbReference type="NCBI Taxonomy" id="465554"/>
    <lineage>
        <taxon>Eukaryota</taxon>
        <taxon>Metazoa</taxon>
        <taxon>Ecdysozoa</taxon>
        <taxon>Nematoda</taxon>
        <taxon>Chromadorea</taxon>
        <taxon>Rhabditida</taxon>
        <taxon>Tylenchina</taxon>
        <taxon>Tylenchomorpha</taxon>
        <taxon>Aphelenchoidea</taxon>
        <taxon>Aphelenchoididae</taxon>
        <taxon>Bursaphelenchus</taxon>
    </lineage>
</organism>
<evidence type="ECO:0008006" key="4">
    <source>
        <dbReference type="Google" id="ProtNLM"/>
    </source>
</evidence>
<dbReference type="PANTHER" id="PTHR23021:SF48">
    <property type="entry name" value="SERPENTINE RECEPTOR, CLASS T"/>
    <property type="match status" value="1"/>
</dbReference>
<keyword evidence="1" id="KW-0472">Membrane</keyword>
<dbReference type="AlphaFoldDB" id="A0A811LUU7"/>
<dbReference type="PANTHER" id="PTHR23021">
    <property type="entry name" value="SERPENTINE RECEPTOR, CLASS T"/>
    <property type="match status" value="1"/>
</dbReference>